<comment type="caution">
    <text evidence="1">The sequence shown here is derived from an EMBL/GenBank/DDBJ whole genome shotgun (WGS) entry which is preliminary data.</text>
</comment>
<organism evidence="1 2">
    <name type="scientific">Paenibacillus silagei</name>
    <dbReference type="NCBI Taxonomy" id="1670801"/>
    <lineage>
        <taxon>Bacteria</taxon>
        <taxon>Bacillati</taxon>
        <taxon>Bacillota</taxon>
        <taxon>Bacilli</taxon>
        <taxon>Bacillales</taxon>
        <taxon>Paenibacillaceae</taxon>
        <taxon>Paenibacillus</taxon>
    </lineage>
</organism>
<reference evidence="1 2" key="1">
    <citation type="submission" date="2021-03" db="EMBL/GenBank/DDBJ databases">
        <title>Genomic Encyclopedia of Type Strains, Phase IV (KMG-IV): sequencing the most valuable type-strain genomes for metagenomic binning, comparative biology and taxonomic classification.</title>
        <authorList>
            <person name="Goeker M."/>
        </authorList>
    </citation>
    <scope>NUCLEOTIDE SEQUENCE [LARGE SCALE GENOMIC DNA]</scope>
    <source>
        <strain evidence="1 2">DSM 101953</strain>
    </source>
</reference>
<name>A0ABS4NKN2_9BACL</name>
<gene>
    <name evidence="1" type="ORF">J2Z70_000764</name>
</gene>
<evidence type="ECO:0008006" key="3">
    <source>
        <dbReference type="Google" id="ProtNLM"/>
    </source>
</evidence>
<dbReference type="InterPro" id="IPR008792">
    <property type="entry name" value="PQQD"/>
</dbReference>
<sequence length="92" mass="10613">MNASTLLSKVNVIHEDLGEESLVMDRNHEMFFLNQTAKYLWEHCNGRTVSEVAGMLHDQCLEKDQLELSDIITDCIGAFEELEQRGFVKIRK</sequence>
<evidence type="ECO:0000313" key="1">
    <source>
        <dbReference type="EMBL" id="MBP2110624.1"/>
    </source>
</evidence>
<dbReference type="RefSeq" id="WP_209869574.1">
    <property type="nucleotide sequence ID" value="NZ_JAGGLV010000002.1"/>
</dbReference>
<keyword evidence="2" id="KW-1185">Reference proteome</keyword>
<dbReference type="EMBL" id="JAGGLV010000002">
    <property type="protein sequence ID" value="MBP2110624.1"/>
    <property type="molecule type" value="Genomic_DNA"/>
</dbReference>
<accession>A0ABS4NKN2</accession>
<dbReference type="Pfam" id="PF05402">
    <property type="entry name" value="PqqD"/>
    <property type="match status" value="1"/>
</dbReference>
<proteinExistence type="predicted"/>
<protein>
    <recommendedName>
        <fullName evidence="3">PqqD family protein</fullName>
    </recommendedName>
</protein>
<dbReference type="InterPro" id="IPR041881">
    <property type="entry name" value="PqqD_sf"/>
</dbReference>
<dbReference type="Proteomes" id="UP000773462">
    <property type="component" value="Unassembled WGS sequence"/>
</dbReference>
<dbReference type="Gene3D" id="1.10.10.1150">
    <property type="entry name" value="Coenzyme PQQ synthesis protein D (PqqD)"/>
    <property type="match status" value="1"/>
</dbReference>
<evidence type="ECO:0000313" key="2">
    <source>
        <dbReference type="Proteomes" id="UP000773462"/>
    </source>
</evidence>